<dbReference type="InterPro" id="IPR029044">
    <property type="entry name" value="Nucleotide-diphossugar_trans"/>
</dbReference>
<feature type="domain" description="Glycosyltransferase 2-like" evidence="1">
    <location>
        <begin position="23"/>
        <end position="152"/>
    </location>
</feature>
<dbReference type="AlphaFoldDB" id="A0A1D9GIP1"/>
<dbReference type="Gene3D" id="3.90.550.10">
    <property type="entry name" value="Spore Coat Polysaccharide Biosynthesis Protein SpsA, Chain A"/>
    <property type="match status" value="1"/>
</dbReference>
<reference evidence="2 3" key="1">
    <citation type="submission" date="2016-10" db="EMBL/GenBank/DDBJ databases">
        <title>Marinobacter salinus sp. nov., a moderately halophilic bacterium isolated from a tidal flat environment.</title>
        <authorList>
            <person name="Park S.-J."/>
        </authorList>
    </citation>
    <scope>NUCLEOTIDE SEQUENCE [LARGE SCALE GENOMIC DNA]</scope>
    <source>
        <strain evidence="2 3">Hb8</strain>
    </source>
</reference>
<dbReference type="KEGG" id="msq:BKP64_04620"/>
<dbReference type="CDD" id="cd00761">
    <property type="entry name" value="Glyco_tranf_GTA_type"/>
    <property type="match status" value="1"/>
</dbReference>
<dbReference type="Pfam" id="PF00535">
    <property type="entry name" value="Glycos_transf_2"/>
    <property type="match status" value="1"/>
</dbReference>
<dbReference type="InterPro" id="IPR001173">
    <property type="entry name" value="Glyco_trans_2-like"/>
</dbReference>
<sequence>MISDPLVEASQRQSESESTPFFSIIMPCFNSESYLEESIRSVLEQTETDFELIVVDDGSSDSSTSIIQDINKQDQRVKLAVNKGGKGASGARNYGASVCVGEWLCFLDSDDLFEPNALAQRRDAASKAPSCEFFSSDFFRWQADDKSPAKLQTDVNDYWKFYFKKAGTCGLYILTEDIAPIFIKAPLAWTGGVTMKKSLFMELGGFDEALIRAEDDHLWIRGATKTGRVGLIGYPDAYYRIRTTGLSQGTGARTPYSPIMLKRLLKEPLLKNYKSQISDKLELETYLLSLYYRECGNRRLAIQFAWQSFQASSFKYSKLRNLVGTIINNS</sequence>
<dbReference type="EMBL" id="CP017715">
    <property type="protein sequence ID" value="AOY87512.1"/>
    <property type="molecule type" value="Genomic_DNA"/>
</dbReference>
<evidence type="ECO:0000313" key="2">
    <source>
        <dbReference type="EMBL" id="AOY87512.1"/>
    </source>
</evidence>
<evidence type="ECO:0000313" key="3">
    <source>
        <dbReference type="Proteomes" id="UP000177445"/>
    </source>
</evidence>
<dbReference type="STRING" id="1874317.BKP64_04620"/>
<protein>
    <recommendedName>
        <fullName evidence="1">Glycosyltransferase 2-like domain-containing protein</fullName>
    </recommendedName>
</protein>
<dbReference type="PANTHER" id="PTHR43685">
    <property type="entry name" value="GLYCOSYLTRANSFERASE"/>
    <property type="match status" value="1"/>
</dbReference>
<dbReference type="Proteomes" id="UP000177445">
    <property type="component" value="Chromosome"/>
</dbReference>
<keyword evidence="3" id="KW-1185">Reference proteome</keyword>
<evidence type="ECO:0000259" key="1">
    <source>
        <dbReference type="Pfam" id="PF00535"/>
    </source>
</evidence>
<dbReference type="SUPFAM" id="SSF53448">
    <property type="entry name" value="Nucleotide-diphospho-sugar transferases"/>
    <property type="match status" value="1"/>
</dbReference>
<gene>
    <name evidence="2" type="ORF">BKP64_04620</name>
</gene>
<accession>A0A1D9GIP1</accession>
<dbReference type="RefSeq" id="WP_070966603.1">
    <property type="nucleotide sequence ID" value="NZ_CP017715.1"/>
</dbReference>
<dbReference type="PANTHER" id="PTHR43685:SF2">
    <property type="entry name" value="GLYCOSYLTRANSFERASE 2-LIKE DOMAIN-CONTAINING PROTEIN"/>
    <property type="match status" value="1"/>
</dbReference>
<name>A0A1D9GIP1_9GAMM</name>
<dbReference type="OrthoDB" id="9802649at2"/>
<proteinExistence type="predicted"/>
<dbReference type="InterPro" id="IPR050834">
    <property type="entry name" value="Glycosyltransf_2"/>
</dbReference>
<organism evidence="2 3">
    <name type="scientific">Marinobacter salinus</name>
    <dbReference type="NCBI Taxonomy" id="1874317"/>
    <lineage>
        <taxon>Bacteria</taxon>
        <taxon>Pseudomonadati</taxon>
        <taxon>Pseudomonadota</taxon>
        <taxon>Gammaproteobacteria</taxon>
        <taxon>Pseudomonadales</taxon>
        <taxon>Marinobacteraceae</taxon>
        <taxon>Marinobacter</taxon>
    </lineage>
</organism>